<proteinExistence type="predicted"/>
<protein>
    <submittedName>
        <fullName evidence="2">Uncharacterized protein</fullName>
    </submittedName>
</protein>
<organism evidence="2">
    <name type="scientific">marine sediment metagenome</name>
    <dbReference type="NCBI Taxonomy" id="412755"/>
    <lineage>
        <taxon>unclassified sequences</taxon>
        <taxon>metagenomes</taxon>
        <taxon>ecological metagenomes</taxon>
    </lineage>
</organism>
<keyword evidence="1" id="KW-0472">Membrane</keyword>
<keyword evidence="1" id="KW-0812">Transmembrane</keyword>
<evidence type="ECO:0000256" key="1">
    <source>
        <dbReference type="SAM" id="Phobius"/>
    </source>
</evidence>
<feature type="transmembrane region" description="Helical" evidence="1">
    <location>
        <begin position="6"/>
        <end position="29"/>
    </location>
</feature>
<name>A0A0F9TUR3_9ZZZZ</name>
<dbReference type="EMBL" id="LAZR01000258">
    <property type="protein sequence ID" value="KKN78707.1"/>
    <property type="molecule type" value="Genomic_DNA"/>
</dbReference>
<sequence length="55" mass="6152">MDALIYLIDLLPFNPAVFLIFGFIFLIVVRILLIKLVIGIFKLAIGVIGAFFGRI</sequence>
<accession>A0A0F9TUR3</accession>
<dbReference type="AlphaFoldDB" id="A0A0F9TUR3"/>
<reference evidence="2" key="1">
    <citation type="journal article" date="2015" name="Nature">
        <title>Complex archaea that bridge the gap between prokaryotes and eukaryotes.</title>
        <authorList>
            <person name="Spang A."/>
            <person name="Saw J.H."/>
            <person name="Jorgensen S.L."/>
            <person name="Zaremba-Niedzwiedzka K."/>
            <person name="Martijn J."/>
            <person name="Lind A.E."/>
            <person name="van Eijk R."/>
            <person name="Schleper C."/>
            <person name="Guy L."/>
            <person name="Ettema T.J."/>
        </authorList>
    </citation>
    <scope>NUCLEOTIDE SEQUENCE</scope>
</reference>
<comment type="caution">
    <text evidence="2">The sequence shown here is derived from an EMBL/GenBank/DDBJ whole genome shotgun (WGS) entry which is preliminary data.</text>
</comment>
<feature type="transmembrane region" description="Helical" evidence="1">
    <location>
        <begin position="36"/>
        <end position="53"/>
    </location>
</feature>
<evidence type="ECO:0000313" key="2">
    <source>
        <dbReference type="EMBL" id="KKN78707.1"/>
    </source>
</evidence>
<keyword evidence="1" id="KW-1133">Transmembrane helix</keyword>
<gene>
    <name evidence="2" type="ORF">LCGC14_0347740</name>
</gene>